<dbReference type="HOGENOM" id="CLU_101427_0_0_1"/>
<evidence type="ECO:0000256" key="1">
    <source>
        <dbReference type="SAM" id="MobiDB-lite"/>
    </source>
</evidence>
<evidence type="ECO:0000313" key="3">
    <source>
        <dbReference type="Proteomes" id="UP000053617"/>
    </source>
</evidence>
<gene>
    <name evidence="2" type="ORF">Z518_08092</name>
</gene>
<protein>
    <submittedName>
        <fullName evidence="2">Rhinocladiella mackenziei CBS 650.93 unplaced genomic scaffold supercont1.6, whole genome shotgun sequence</fullName>
    </submittedName>
</protein>
<dbReference type="VEuPathDB" id="FungiDB:Z518_08092"/>
<feature type="compositionally biased region" description="Low complexity" evidence="1">
    <location>
        <begin position="112"/>
        <end position="148"/>
    </location>
</feature>
<keyword evidence="3" id="KW-1185">Reference proteome</keyword>
<feature type="region of interest" description="Disordered" evidence="1">
    <location>
        <begin position="98"/>
        <end position="152"/>
    </location>
</feature>
<sequence>MSLATGVAAYAGSYTVPANTITNPGSGSEYEIWAINDGDMLAQVTGLSLSATPAASASGTATASARSTQQEGTDTATGVPTASIESVGITTLTMSGTVTGSDATNSPAVNGTSSRTASSFVTSTTSRSGSGPSTSAAATTSEGSTNTANGQKRLGGGELVLSAAGMLAGIVALLA</sequence>
<dbReference type="STRING" id="1442369.A0A0D2GV45"/>
<feature type="compositionally biased region" description="Polar residues" evidence="1">
    <location>
        <begin position="98"/>
        <end position="111"/>
    </location>
</feature>
<dbReference type="RefSeq" id="XP_013269289.1">
    <property type="nucleotide sequence ID" value="XM_013413835.1"/>
</dbReference>
<dbReference type="OrthoDB" id="4161289at2759"/>
<name>A0A0D2GV45_9EURO</name>
<dbReference type="EMBL" id="KN847480">
    <property type="protein sequence ID" value="KIX02153.1"/>
    <property type="molecule type" value="Genomic_DNA"/>
</dbReference>
<feature type="compositionally biased region" description="Polar residues" evidence="1">
    <location>
        <begin position="69"/>
        <end position="79"/>
    </location>
</feature>
<evidence type="ECO:0000313" key="2">
    <source>
        <dbReference type="EMBL" id="KIX02153.1"/>
    </source>
</evidence>
<feature type="region of interest" description="Disordered" evidence="1">
    <location>
        <begin position="60"/>
        <end position="79"/>
    </location>
</feature>
<proteinExistence type="predicted"/>
<organism evidence="2 3">
    <name type="scientific">Rhinocladiella mackenziei CBS 650.93</name>
    <dbReference type="NCBI Taxonomy" id="1442369"/>
    <lineage>
        <taxon>Eukaryota</taxon>
        <taxon>Fungi</taxon>
        <taxon>Dikarya</taxon>
        <taxon>Ascomycota</taxon>
        <taxon>Pezizomycotina</taxon>
        <taxon>Eurotiomycetes</taxon>
        <taxon>Chaetothyriomycetidae</taxon>
        <taxon>Chaetothyriales</taxon>
        <taxon>Herpotrichiellaceae</taxon>
        <taxon>Rhinocladiella</taxon>
    </lineage>
</organism>
<reference evidence="2 3" key="1">
    <citation type="submission" date="2015-01" db="EMBL/GenBank/DDBJ databases">
        <title>The Genome Sequence of Rhinocladiella mackenzie CBS 650.93.</title>
        <authorList>
            <consortium name="The Broad Institute Genomics Platform"/>
            <person name="Cuomo C."/>
            <person name="de Hoog S."/>
            <person name="Gorbushina A."/>
            <person name="Stielow B."/>
            <person name="Teixiera M."/>
            <person name="Abouelleil A."/>
            <person name="Chapman S.B."/>
            <person name="Priest M."/>
            <person name="Young S.K."/>
            <person name="Wortman J."/>
            <person name="Nusbaum C."/>
            <person name="Birren B."/>
        </authorList>
    </citation>
    <scope>NUCLEOTIDE SEQUENCE [LARGE SCALE GENOMIC DNA]</scope>
    <source>
        <strain evidence="2 3">CBS 650.93</strain>
    </source>
</reference>
<accession>A0A0D2GV45</accession>
<dbReference type="AlphaFoldDB" id="A0A0D2GV45"/>
<dbReference type="Proteomes" id="UP000053617">
    <property type="component" value="Unassembled WGS sequence"/>
</dbReference>
<dbReference type="GeneID" id="25296163"/>